<dbReference type="InParanoid" id="A0A2H3DL59"/>
<reference evidence="3" key="1">
    <citation type="journal article" date="2017" name="Nat. Ecol. Evol.">
        <title>Genome expansion and lineage-specific genetic innovations in the forest pathogenic fungi Armillaria.</title>
        <authorList>
            <person name="Sipos G."/>
            <person name="Prasanna A.N."/>
            <person name="Walter M.C."/>
            <person name="O'Connor E."/>
            <person name="Balint B."/>
            <person name="Krizsan K."/>
            <person name="Kiss B."/>
            <person name="Hess J."/>
            <person name="Varga T."/>
            <person name="Slot J."/>
            <person name="Riley R."/>
            <person name="Boka B."/>
            <person name="Rigling D."/>
            <person name="Barry K."/>
            <person name="Lee J."/>
            <person name="Mihaltcheva S."/>
            <person name="LaButti K."/>
            <person name="Lipzen A."/>
            <person name="Waldron R."/>
            <person name="Moloney N.M."/>
            <person name="Sperisen C."/>
            <person name="Kredics L."/>
            <person name="Vagvoelgyi C."/>
            <person name="Patrignani A."/>
            <person name="Fitzpatrick D."/>
            <person name="Nagy I."/>
            <person name="Doyle S."/>
            <person name="Anderson J.B."/>
            <person name="Grigoriev I.V."/>
            <person name="Gueldener U."/>
            <person name="Muensterkoetter M."/>
            <person name="Nagy L.G."/>
        </authorList>
    </citation>
    <scope>NUCLEOTIDE SEQUENCE [LARGE SCALE GENOMIC DNA]</scope>
    <source>
        <strain evidence="3">Ar21-2</strain>
    </source>
</reference>
<proteinExistence type="predicted"/>
<evidence type="ECO:0000313" key="3">
    <source>
        <dbReference type="Proteomes" id="UP000217790"/>
    </source>
</evidence>
<feature type="compositionally biased region" description="Low complexity" evidence="1">
    <location>
        <begin position="62"/>
        <end position="73"/>
    </location>
</feature>
<dbReference type="AlphaFoldDB" id="A0A2H3DL59"/>
<dbReference type="EMBL" id="KZ293651">
    <property type="protein sequence ID" value="PBK95961.1"/>
    <property type="molecule type" value="Genomic_DNA"/>
</dbReference>
<organism evidence="2 3">
    <name type="scientific">Armillaria gallica</name>
    <name type="common">Bulbous honey fungus</name>
    <name type="synonym">Armillaria bulbosa</name>
    <dbReference type="NCBI Taxonomy" id="47427"/>
    <lineage>
        <taxon>Eukaryota</taxon>
        <taxon>Fungi</taxon>
        <taxon>Dikarya</taxon>
        <taxon>Basidiomycota</taxon>
        <taxon>Agaricomycotina</taxon>
        <taxon>Agaricomycetes</taxon>
        <taxon>Agaricomycetidae</taxon>
        <taxon>Agaricales</taxon>
        <taxon>Marasmiineae</taxon>
        <taxon>Physalacriaceae</taxon>
        <taxon>Armillaria</taxon>
    </lineage>
</organism>
<evidence type="ECO:0000313" key="2">
    <source>
        <dbReference type="EMBL" id="PBK95961.1"/>
    </source>
</evidence>
<keyword evidence="3" id="KW-1185">Reference proteome</keyword>
<dbReference type="Proteomes" id="UP000217790">
    <property type="component" value="Unassembled WGS sequence"/>
</dbReference>
<protein>
    <submittedName>
        <fullName evidence="2">Uncharacterized protein</fullName>
    </submittedName>
</protein>
<feature type="region of interest" description="Disordered" evidence="1">
    <location>
        <begin position="1"/>
        <end position="34"/>
    </location>
</feature>
<accession>A0A2H3DL59</accession>
<name>A0A2H3DL59_ARMGA</name>
<feature type="region of interest" description="Disordered" evidence="1">
    <location>
        <begin position="49"/>
        <end position="91"/>
    </location>
</feature>
<sequence length="91" mass="10265">MASDNTSGDDANPLHPSCWPFLEDSQSSRNAYEEEIERLQQQIRYMEEEIDLMHSGSPPPSYRSSPRSDISDPFELSSSPPPPSPSREIAR</sequence>
<evidence type="ECO:0000256" key="1">
    <source>
        <dbReference type="SAM" id="MobiDB-lite"/>
    </source>
</evidence>
<gene>
    <name evidence="2" type="ORF">ARMGADRAFT_1077480</name>
</gene>